<sequence length="2380" mass="265896">MPHLQENPDHEKLLNGVNDIFELCSVYTSLPQMRVRFSDCLLCKKPIFTDAALLELSKQTSEILRNRDGEIKDDFFDNIADNLEMIIDHHDSVPAYVERAAKIEISPLKSHILPEACGSVRTIVSTSTSPKLIEDLLSRLVVDSAICAAMQINFLSKSLPFLQQQIEQNPTMFNDETRFNYVKLENAIKHSDTALLLQCQSLPTAVFNFKAMRTVDDSLQLLLQSIAGIDKIKSIVQPLMGCGKEYSNWIFQSDLAMMSYFQANMDSITISLENAAINDKTHSLPPTTRQFIRQAVSLLRFKERGYSYDMTIISKLAQLFLKFQTDILPQIKTKLSDSDSKKDILYHSDALDKIKSVLKLWANPIEGLSNESLRLTVSASLFNSIATVKSIQDSIDSESILIPHLFQPLNSKLSLVLAKLEKGVELKMPFKDSQVSSVTAHRFSKEISSEEALLNVSQLKVDSDKLLNLISSCSSLVIKAVPIEFADFDEIQLFSGSYQSLFALIDDKDCLKFAQAIAAYLDKLLQSMKTMSTSSDIISNGPQKYFTPLQIKGQNGKPLNITTVPSKLNNFVGAYTTRFINDNSIKNISKSLEKSIESASQPSVHLRECSFEEIQRLMLAQRFSILQQQQIAEFPDVIKTIAIKGNLPYLNLTTDTIDSAIQSLQQQYEALNSPSDLRKVQSRFSPEQIYVQQVVLTHAIHSIVQKRCSLPTATAAQSTNSSRKMLFEEILKYLESNGSPSETASFDDLHSGVSRGFSQISLINQLIAIMQQLNVNSPDIFKFIQTVEGGQFLKMPITSHQLLEQQQNVIKQVQLSDAPEMLNAFQQNLLPEDIILQQRIIQHMLNLLSSEYGENLLLQKDLETSNTAILASINLQQQELIKTDTEILKLSAYVTPSDIIQWQNFSFNIFNRVCCAQTLLEIASRQLKLNSNAASLPKNVKNIKATKESTKAQHNNLLKEYDLINIDSLIKSLNKKQLEDEQNILGVSAFLALAPKIISGYDSNLGIIMSTIFSSLQTQQSEQLRFTGEPLNGFNPLKDSSIINEHEIADFTCLNLRRIHQIKYLMSHFEIQFPELKKLSIPTFTQDQLNQTKAILTRIMENSSNPILTNQFIDKEIPKDEIPKLYSLLTVSATHTSAQSIDLDTIQELKNESNLFDMAALIQRQSDIGFSSASPNEKMVLPLEQLKSAIETCKIKFICEAAKEFVNNLMIIHSTVYPEVATISMCATDLNSLFENNKGDIENQIGSITSQFKVINESEKLNSILRRLSPSSYLTQQVMLQSLIKMLDSEQVRQVIVASADLNDSNAILDILSSLTGILGSQYQTDKTTFTNAKPPLHNELTLSSKLLEENKGRLSLAMKLFNLQLNIRTAFGNVETIIASNKDFQSATNEPFTIDEIVNIQDTFRIILATDTVNTTEIANYFKVQKPQITTRMLSLLNNLTLIISPKSLGLSLVKADSSSPDEEIYGLPSLFNSMQIIRDTGIGSTTTEIKIPSEKQRANRVAGSLNGILTILPTMIHIPIEECLSILIAENQAALEIVKDLYKSKSTAYSKRIPDLIEIIPQLLSSLARSMTTFPLNIRSMIVKEPIEIITSIENIQKLSCLESTPENSASFKTQLTTLLSALSNIDAATSKPSDDLLLRSIECFARMATAIQRNDIDTLNYQICVFKALTVHATIYKLNDSYLKSIIPGIEKVTPIVKEKFTTHSTLDSNKQQILSSFRDQLVQIINKETKNPFTFLNSLNKQGDIPPVINKSKVDLENSTNGLINSVHLRDRESTVTNIGDIIKVITLSQSTMAKSFNLTKATTIPAYTDYVTMINSSLNAMRATMDIVKTTAISSTAIRRSTRSFARMLNSMIDIAEDQANISDNKSSPSKLEKCRLDFLKSVCDSVQMVTATVSTRATCFIPETFVLFTKSELPKLQQQIASLKKVGCELSTTNTDKSATEDFTAEINKLEESLNLFQNLSSDNNKIESPNSIFNLTNGFINIVDHVTKAISVSQRFTDKVQLKPDLESAEKLKKFYHVPSVPSDTDKLKVSDASRSLETFISTYKTKATAFFTLVDNKSSKNAQIVDSMNSLYDNIDNVVKQILRISATTMNLGIQSELTTLCVGIAKSYDSLLKGLRAKFVLSGDWDKQGKILYKQINENIDTALALSKKAVKIADEESRMKSAIFTKFDECLKPLIQVTSTLDKSKEKISKLESTTPCEYSLRMLEIAIALSSAVNKVMLHSRGHTNNLTPAHETLFKFTQNISKELTQIEKATSEITNPNYKNDIEPKIIERMKTIFELGTQYTKSSKTSSPEETALRDAITTICKGANSLAQSAESALNARKEREGGKINSVKAGPSKDTLLKRLDLESKVIRARIVLEFNEKVLASMQ</sequence>
<reference evidence="1" key="1">
    <citation type="submission" date="2016-10" db="EMBL/GenBank/DDBJ databases">
        <authorList>
            <person name="Benchimol M."/>
            <person name="Almeida L.G."/>
            <person name="Vasconcelos A.T."/>
            <person name="Perreira-Neves A."/>
            <person name="Rosa I.A."/>
            <person name="Tasca T."/>
            <person name="Bogo M.R."/>
            <person name="de Souza W."/>
        </authorList>
    </citation>
    <scope>NUCLEOTIDE SEQUENCE [LARGE SCALE GENOMIC DNA]</scope>
    <source>
        <strain evidence="1">K</strain>
    </source>
</reference>
<dbReference type="Proteomes" id="UP000179807">
    <property type="component" value="Unassembled WGS sequence"/>
</dbReference>
<name>A0A1J4KHY5_9EUKA</name>
<dbReference type="GeneID" id="94835923"/>
<dbReference type="VEuPathDB" id="TrichDB:TRFO_20136"/>
<dbReference type="RefSeq" id="XP_068363680.1">
    <property type="nucleotide sequence ID" value="XM_068501219.1"/>
</dbReference>
<proteinExistence type="predicted"/>
<keyword evidence="2" id="KW-1185">Reference proteome</keyword>
<gene>
    <name evidence="1" type="ORF">TRFO_20136</name>
</gene>
<accession>A0A1J4KHY5</accession>
<protein>
    <submittedName>
        <fullName evidence="1">Uncharacterized protein</fullName>
    </submittedName>
</protein>
<dbReference type="OrthoDB" id="10613008at2759"/>
<dbReference type="EMBL" id="MLAK01000608">
    <property type="protein sequence ID" value="OHT10544.1"/>
    <property type="molecule type" value="Genomic_DNA"/>
</dbReference>
<comment type="caution">
    <text evidence="1">The sequence shown here is derived from an EMBL/GenBank/DDBJ whole genome shotgun (WGS) entry which is preliminary data.</text>
</comment>
<evidence type="ECO:0000313" key="1">
    <source>
        <dbReference type="EMBL" id="OHT10544.1"/>
    </source>
</evidence>
<evidence type="ECO:0000313" key="2">
    <source>
        <dbReference type="Proteomes" id="UP000179807"/>
    </source>
</evidence>
<organism evidence="1 2">
    <name type="scientific">Tritrichomonas foetus</name>
    <dbReference type="NCBI Taxonomy" id="1144522"/>
    <lineage>
        <taxon>Eukaryota</taxon>
        <taxon>Metamonada</taxon>
        <taxon>Parabasalia</taxon>
        <taxon>Tritrichomonadida</taxon>
        <taxon>Tritrichomonadidae</taxon>
        <taxon>Tritrichomonas</taxon>
    </lineage>
</organism>